<dbReference type="InterPro" id="IPR042099">
    <property type="entry name" value="ANL_N_sf"/>
</dbReference>
<evidence type="ECO:0000259" key="4">
    <source>
        <dbReference type="Pfam" id="PF00501"/>
    </source>
</evidence>
<evidence type="ECO:0000256" key="2">
    <source>
        <dbReference type="ARBA" id="ARBA00006432"/>
    </source>
</evidence>
<proteinExistence type="inferred from homology"/>
<dbReference type="InterPro" id="IPR020845">
    <property type="entry name" value="AMP-binding_CS"/>
</dbReference>
<dbReference type="Pfam" id="PF13193">
    <property type="entry name" value="AMP-binding_C"/>
    <property type="match status" value="1"/>
</dbReference>
<evidence type="ECO:0000259" key="5">
    <source>
        <dbReference type="Pfam" id="PF13193"/>
    </source>
</evidence>
<feature type="domain" description="AMP-dependent synthetase/ligase" evidence="4">
    <location>
        <begin position="67"/>
        <end position="437"/>
    </location>
</feature>
<dbReference type="Proteomes" id="UP000791440">
    <property type="component" value="Unassembled WGS sequence"/>
</dbReference>
<reference evidence="6" key="2">
    <citation type="submission" date="2020-12" db="EMBL/GenBank/DDBJ databases">
        <authorList>
            <person name="Kanost M."/>
        </authorList>
    </citation>
    <scope>NUCLEOTIDE SEQUENCE</scope>
</reference>
<dbReference type="Gene3D" id="3.30.300.30">
    <property type="match status" value="1"/>
</dbReference>
<evidence type="ECO:0000313" key="6">
    <source>
        <dbReference type="EMBL" id="KAG6459990.1"/>
    </source>
</evidence>
<dbReference type="FunFam" id="3.30.300.30:FF:000007">
    <property type="entry name" value="4-coumarate--CoA ligase 2"/>
    <property type="match status" value="1"/>
</dbReference>
<dbReference type="EMBL" id="JH668646">
    <property type="protein sequence ID" value="KAG6459990.1"/>
    <property type="molecule type" value="Genomic_DNA"/>
</dbReference>
<comment type="similarity">
    <text evidence="2">Belongs to the ATP-dependent AMP-binding enzyme family.</text>
</comment>
<dbReference type="Gene3D" id="3.40.50.12780">
    <property type="entry name" value="N-terminal domain of ligase-like"/>
    <property type="match status" value="1"/>
</dbReference>
<evidence type="ECO:0000256" key="3">
    <source>
        <dbReference type="ARBA" id="ARBA00023140"/>
    </source>
</evidence>
<gene>
    <name evidence="6" type="ORF">O3G_MSEX011712</name>
</gene>
<dbReference type="GO" id="GO:0005777">
    <property type="term" value="C:peroxisome"/>
    <property type="evidence" value="ECO:0007669"/>
    <property type="project" value="UniProtKB-SubCell"/>
</dbReference>
<protein>
    <submittedName>
        <fullName evidence="6">Uncharacterized protein</fullName>
    </submittedName>
</protein>
<sequence>MLQVTRIACHYFSSLSHRVNMSKLLRRGLASFARKTNVWTSEKVILSPYHDVEVPMTTVHEYVFSKLDKWPTKTAVVCGVTKRKYTYEEVYRLSKIFGANLRSKFKIKDGDTVAIILPNSPEFPIAVYGTMTAGGIVTTMNPVYTPYELQRQIDSSGAKLIVTHPDIVPNVKKALELAKKDIQIIAMNFEKPAPVGTISFKDLIDEVHIDLTVLNEVKRSHEDVALLMYSSGTTGLPKPAELSHFNVVANCCQQDTELRQYSYTTESHQDTTLVVLPMFHAYAFSLQMLHKMSAGLQLVTLPKFQPESFLNTLLNYKIDLMYLAPPMILYLGSYSEVKPKHLEHVKLMLSGAAPLPSADIQKMFDKAQRNFPFRQGYGMTEGGPLVTIMPTDIENYESVGYLLPNMKARVIDSHFNNLGPDEVGELLIKGPNVMKQYKDNPEANKESFVDGWYKTGDLAKVNDEGLVWIVDRLKELIKVKGFQVPPAELEAVIKEHPDVFDVAVMGIPDRVTGEAPKAFVILKQGATVTDEQLISFVSNKVASYKKIKQVQFVDSIPKNPSGKILRKVLKEMYLN</sequence>
<keyword evidence="3" id="KW-0576">Peroxisome</keyword>
<feature type="domain" description="AMP-binding enzyme C-terminal" evidence="5">
    <location>
        <begin position="488"/>
        <end position="563"/>
    </location>
</feature>
<keyword evidence="7" id="KW-1185">Reference proteome</keyword>
<dbReference type="GO" id="GO:0046949">
    <property type="term" value="P:fatty-acyl-CoA biosynthetic process"/>
    <property type="evidence" value="ECO:0007669"/>
    <property type="project" value="TreeGrafter"/>
</dbReference>
<dbReference type="CDD" id="cd05911">
    <property type="entry name" value="Firefly_Luc_like"/>
    <property type="match status" value="1"/>
</dbReference>
<accession>A0A921ZLF7</accession>
<comment type="subcellular location">
    <subcellularLocation>
        <location evidence="1">Peroxisome</location>
    </subcellularLocation>
</comment>
<dbReference type="InterPro" id="IPR000873">
    <property type="entry name" value="AMP-dep_synth/lig_dom"/>
</dbReference>
<organism evidence="6 7">
    <name type="scientific">Manduca sexta</name>
    <name type="common">Tobacco hawkmoth</name>
    <name type="synonym">Tobacco hornworm</name>
    <dbReference type="NCBI Taxonomy" id="7130"/>
    <lineage>
        <taxon>Eukaryota</taxon>
        <taxon>Metazoa</taxon>
        <taxon>Ecdysozoa</taxon>
        <taxon>Arthropoda</taxon>
        <taxon>Hexapoda</taxon>
        <taxon>Insecta</taxon>
        <taxon>Pterygota</taxon>
        <taxon>Neoptera</taxon>
        <taxon>Endopterygota</taxon>
        <taxon>Lepidoptera</taxon>
        <taxon>Glossata</taxon>
        <taxon>Ditrysia</taxon>
        <taxon>Bombycoidea</taxon>
        <taxon>Sphingidae</taxon>
        <taxon>Sphinginae</taxon>
        <taxon>Sphingini</taxon>
        <taxon>Manduca</taxon>
    </lineage>
</organism>
<evidence type="ECO:0000313" key="7">
    <source>
        <dbReference type="Proteomes" id="UP000791440"/>
    </source>
</evidence>
<evidence type="ECO:0000256" key="1">
    <source>
        <dbReference type="ARBA" id="ARBA00004275"/>
    </source>
</evidence>
<dbReference type="InterPro" id="IPR025110">
    <property type="entry name" value="AMP-bd_C"/>
</dbReference>
<comment type="caution">
    <text evidence="6">The sequence shown here is derived from an EMBL/GenBank/DDBJ whole genome shotgun (WGS) entry which is preliminary data.</text>
</comment>
<dbReference type="OrthoDB" id="10253869at2759"/>
<reference evidence="6" key="1">
    <citation type="journal article" date="2016" name="Insect Biochem. Mol. Biol.">
        <title>Multifaceted biological insights from a draft genome sequence of the tobacco hornworm moth, Manduca sexta.</title>
        <authorList>
            <person name="Kanost M.R."/>
            <person name="Arrese E.L."/>
            <person name="Cao X."/>
            <person name="Chen Y.R."/>
            <person name="Chellapilla S."/>
            <person name="Goldsmith M.R."/>
            <person name="Grosse-Wilde E."/>
            <person name="Heckel D.G."/>
            <person name="Herndon N."/>
            <person name="Jiang H."/>
            <person name="Papanicolaou A."/>
            <person name="Qu J."/>
            <person name="Soulages J.L."/>
            <person name="Vogel H."/>
            <person name="Walters J."/>
            <person name="Waterhouse R.M."/>
            <person name="Ahn S.J."/>
            <person name="Almeida F.C."/>
            <person name="An C."/>
            <person name="Aqrawi P."/>
            <person name="Bretschneider A."/>
            <person name="Bryant W.B."/>
            <person name="Bucks S."/>
            <person name="Chao H."/>
            <person name="Chevignon G."/>
            <person name="Christen J.M."/>
            <person name="Clarke D.F."/>
            <person name="Dittmer N.T."/>
            <person name="Ferguson L.C.F."/>
            <person name="Garavelou S."/>
            <person name="Gordon K.H.J."/>
            <person name="Gunaratna R.T."/>
            <person name="Han Y."/>
            <person name="Hauser F."/>
            <person name="He Y."/>
            <person name="Heidel-Fischer H."/>
            <person name="Hirsh A."/>
            <person name="Hu Y."/>
            <person name="Jiang H."/>
            <person name="Kalra D."/>
            <person name="Klinner C."/>
            <person name="Konig C."/>
            <person name="Kovar C."/>
            <person name="Kroll A.R."/>
            <person name="Kuwar S.S."/>
            <person name="Lee S.L."/>
            <person name="Lehman R."/>
            <person name="Li K."/>
            <person name="Li Z."/>
            <person name="Liang H."/>
            <person name="Lovelace S."/>
            <person name="Lu Z."/>
            <person name="Mansfield J.H."/>
            <person name="McCulloch K.J."/>
            <person name="Mathew T."/>
            <person name="Morton B."/>
            <person name="Muzny D.M."/>
            <person name="Neunemann D."/>
            <person name="Ongeri F."/>
            <person name="Pauchet Y."/>
            <person name="Pu L.L."/>
            <person name="Pyrousis I."/>
            <person name="Rao X.J."/>
            <person name="Redding A."/>
            <person name="Roesel C."/>
            <person name="Sanchez-Gracia A."/>
            <person name="Schaack S."/>
            <person name="Shukla A."/>
            <person name="Tetreau G."/>
            <person name="Wang Y."/>
            <person name="Xiong G.H."/>
            <person name="Traut W."/>
            <person name="Walsh T.K."/>
            <person name="Worley K.C."/>
            <person name="Wu D."/>
            <person name="Wu W."/>
            <person name="Wu Y.Q."/>
            <person name="Zhang X."/>
            <person name="Zou Z."/>
            <person name="Zucker H."/>
            <person name="Briscoe A.D."/>
            <person name="Burmester T."/>
            <person name="Clem R.J."/>
            <person name="Feyereisen R."/>
            <person name="Grimmelikhuijzen C.J.P."/>
            <person name="Hamodrakas S.J."/>
            <person name="Hansson B.S."/>
            <person name="Huguet E."/>
            <person name="Jermiin L.S."/>
            <person name="Lan Q."/>
            <person name="Lehman H.K."/>
            <person name="Lorenzen M."/>
            <person name="Merzendorfer H."/>
            <person name="Michalopoulos I."/>
            <person name="Morton D.B."/>
            <person name="Muthukrishnan S."/>
            <person name="Oakeshott J.G."/>
            <person name="Palmer W."/>
            <person name="Park Y."/>
            <person name="Passarelli A.L."/>
            <person name="Rozas J."/>
            <person name="Schwartz L.M."/>
            <person name="Smith W."/>
            <person name="Southgate A."/>
            <person name="Vilcinskas A."/>
            <person name="Vogt R."/>
            <person name="Wang P."/>
            <person name="Werren J."/>
            <person name="Yu X.Q."/>
            <person name="Zhou J.J."/>
            <person name="Brown S.J."/>
            <person name="Scherer S.E."/>
            <person name="Richards S."/>
            <person name="Blissard G.W."/>
        </authorList>
    </citation>
    <scope>NUCLEOTIDE SEQUENCE</scope>
</reference>
<dbReference type="Pfam" id="PF00501">
    <property type="entry name" value="AMP-binding"/>
    <property type="match status" value="1"/>
</dbReference>
<dbReference type="PANTHER" id="PTHR24096">
    <property type="entry name" value="LONG-CHAIN-FATTY-ACID--COA LIGASE"/>
    <property type="match status" value="1"/>
</dbReference>
<dbReference type="AlphaFoldDB" id="A0A921ZLF7"/>
<dbReference type="InterPro" id="IPR045851">
    <property type="entry name" value="AMP-bd_C_sf"/>
</dbReference>
<dbReference type="SUPFAM" id="SSF56801">
    <property type="entry name" value="Acetyl-CoA synthetase-like"/>
    <property type="match status" value="1"/>
</dbReference>
<dbReference type="PROSITE" id="PS00455">
    <property type="entry name" value="AMP_BINDING"/>
    <property type="match status" value="1"/>
</dbReference>
<dbReference type="PANTHER" id="PTHR24096:SF422">
    <property type="entry name" value="BCDNA.GH02901"/>
    <property type="match status" value="1"/>
</dbReference>
<name>A0A921ZLF7_MANSE</name>
<dbReference type="GO" id="GO:0004467">
    <property type="term" value="F:long-chain fatty acid-CoA ligase activity"/>
    <property type="evidence" value="ECO:0007669"/>
    <property type="project" value="TreeGrafter"/>
</dbReference>